<gene>
    <name evidence="2" type="ORF">METZ01_LOCUS516057</name>
</gene>
<dbReference type="SUPFAM" id="SSF69318">
    <property type="entry name" value="Integrin alpha N-terminal domain"/>
    <property type="match status" value="1"/>
</dbReference>
<dbReference type="PANTHER" id="PTHR36220">
    <property type="entry name" value="UNNAMED PRODUCT"/>
    <property type="match status" value="1"/>
</dbReference>
<name>A0A383F3E1_9ZZZZ</name>
<dbReference type="InterPro" id="IPR013517">
    <property type="entry name" value="FG-GAP"/>
</dbReference>
<accession>A0A383F3E1</accession>
<dbReference type="InterPro" id="IPR028994">
    <property type="entry name" value="Integrin_alpha_N"/>
</dbReference>
<dbReference type="AlphaFoldDB" id="A0A383F3E1"/>
<evidence type="ECO:0000313" key="2">
    <source>
        <dbReference type="EMBL" id="SVE63203.1"/>
    </source>
</evidence>
<protein>
    <submittedName>
        <fullName evidence="2">Uncharacterized protein</fullName>
    </submittedName>
</protein>
<reference evidence="2" key="1">
    <citation type="submission" date="2018-05" db="EMBL/GenBank/DDBJ databases">
        <authorList>
            <person name="Lanie J.A."/>
            <person name="Ng W.-L."/>
            <person name="Kazmierczak K.M."/>
            <person name="Andrzejewski T.M."/>
            <person name="Davidsen T.M."/>
            <person name="Wayne K.J."/>
            <person name="Tettelin H."/>
            <person name="Glass J.I."/>
            <person name="Rusch D."/>
            <person name="Podicherti R."/>
            <person name="Tsui H.-C.T."/>
            <person name="Winkler M.E."/>
        </authorList>
    </citation>
    <scope>NUCLEOTIDE SEQUENCE</scope>
</reference>
<keyword evidence="1" id="KW-0732">Signal</keyword>
<dbReference type="PANTHER" id="PTHR36220:SF1">
    <property type="entry name" value="GAMMA TUBULIN COMPLEX COMPONENT C-TERMINAL DOMAIN-CONTAINING PROTEIN"/>
    <property type="match status" value="1"/>
</dbReference>
<proteinExistence type="predicted"/>
<feature type="non-terminal residue" evidence="2">
    <location>
        <position position="199"/>
    </location>
</feature>
<sequence>MKLFSLFPALVVVSNLAIPSPVTSQGYGSSVGVNSGNILVAQPNNRITPGTVYIYQKSTMGWTESMRIRASDAFPGDGFGTTIETTEETMAISSISSETNTVYIFEKADPGTWEEVDQLKIQALSPSANFGQAISVDGDIMAIGAPGPIVSRRNPQPTEIGAVYIFSRQDGNWVQTSQLSGHHAGDGFGTSIAIEGNSI</sequence>
<evidence type="ECO:0000256" key="1">
    <source>
        <dbReference type="ARBA" id="ARBA00022729"/>
    </source>
</evidence>
<organism evidence="2">
    <name type="scientific">marine metagenome</name>
    <dbReference type="NCBI Taxonomy" id="408172"/>
    <lineage>
        <taxon>unclassified sequences</taxon>
        <taxon>metagenomes</taxon>
        <taxon>ecological metagenomes</taxon>
    </lineage>
</organism>
<dbReference type="Gene3D" id="2.130.10.130">
    <property type="entry name" value="Integrin alpha, N-terminal"/>
    <property type="match status" value="1"/>
</dbReference>
<dbReference type="Pfam" id="PF14312">
    <property type="entry name" value="FG-GAP_2"/>
    <property type="match status" value="1"/>
</dbReference>
<dbReference type="EMBL" id="UINC01230894">
    <property type="protein sequence ID" value="SVE63203.1"/>
    <property type="molecule type" value="Genomic_DNA"/>
</dbReference>